<name>A0AAW4YT36_9GAMM</name>
<dbReference type="AlphaFoldDB" id="A0AAW4YT36"/>
<dbReference type="SUPFAM" id="SSF56300">
    <property type="entry name" value="Metallo-dependent phosphatases"/>
    <property type="match status" value="1"/>
</dbReference>
<reference evidence="7 8" key="2">
    <citation type="journal article" date="2021" name="Front. Microbiol.">
        <title>Aerobic Denitrification and Heterotrophic Sulfur Oxidation in the Genus Halomonas Revealed by Six Novel Species Characterizations and Genome-Based Analysis.</title>
        <authorList>
            <person name="Wang L."/>
            <person name="Shao Z."/>
        </authorList>
    </citation>
    <scope>NUCLEOTIDE SEQUENCE</scope>
    <source>
        <strain evidence="6 8">MCCC 1A05748</strain>
        <strain evidence="7">MCCC 1A05776</strain>
    </source>
</reference>
<keyword evidence="2" id="KW-0378">Hydrolase</keyword>
<evidence type="ECO:0000313" key="7">
    <source>
        <dbReference type="EMBL" id="MCE8051568.1"/>
    </source>
</evidence>
<keyword evidence="8" id="KW-1185">Reference proteome</keyword>
<protein>
    <submittedName>
        <fullName evidence="7">Phosphodiesterase</fullName>
    </submittedName>
</protein>
<dbReference type="Proteomes" id="UP001320154">
    <property type="component" value="Unassembled WGS sequence"/>
</dbReference>
<evidence type="ECO:0000313" key="9">
    <source>
        <dbReference type="Proteomes" id="UP001320178"/>
    </source>
</evidence>
<dbReference type="Pfam" id="PF00149">
    <property type="entry name" value="Metallophos"/>
    <property type="match status" value="1"/>
</dbReference>
<dbReference type="InterPro" id="IPR004843">
    <property type="entry name" value="Calcineurin-like_PHP"/>
</dbReference>
<evidence type="ECO:0000259" key="5">
    <source>
        <dbReference type="Pfam" id="PF00149"/>
    </source>
</evidence>
<evidence type="ECO:0000256" key="2">
    <source>
        <dbReference type="ARBA" id="ARBA00022801"/>
    </source>
</evidence>
<dbReference type="Proteomes" id="UP001320178">
    <property type="component" value="Unassembled WGS sequence"/>
</dbReference>
<comment type="similarity">
    <text evidence="4">Belongs to the cyclic nucleotide phosphodiesterase class-III family.</text>
</comment>
<dbReference type="InterPro" id="IPR050884">
    <property type="entry name" value="CNP_phosphodiesterase-III"/>
</dbReference>
<dbReference type="InterPro" id="IPR029052">
    <property type="entry name" value="Metallo-depent_PP-like"/>
</dbReference>
<reference evidence="7" key="1">
    <citation type="submission" date="2020-05" db="EMBL/GenBank/DDBJ databases">
        <authorList>
            <person name="Wang L."/>
            <person name="Shao Z."/>
        </authorList>
    </citation>
    <scope>NUCLEOTIDE SEQUENCE</scope>
    <source>
        <strain evidence="6">MCCC 1A05748</strain>
        <strain evidence="7">MCCC 1A05776</strain>
    </source>
</reference>
<dbReference type="EMBL" id="JABFTS010000003">
    <property type="protein sequence ID" value="MCE8051568.1"/>
    <property type="molecule type" value="Genomic_DNA"/>
</dbReference>
<dbReference type="InterPro" id="IPR026575">
    <property type="entry name" value="GpdQ/CpdA-like"/>
</dbReference>
<evidence type="ECO:0000313" key="8">
    <source>
        <dbReference type="Proteomes" id="UP001320154"/>
    </source>
</evidence>
<keyword evidence="3" id="KW-0408">Iron</keyword>
<feature type="domain" description="Calcineurin-like phosphoesterase" evidence="5">
    <location>
        <begin position="3"/>
        <end position="184"/>
    </location>
</feature>
<dbReference type="EMBL" id="JABFTQ010000002">
    <property type="protein sequence ID" value="MCE8045936.1"/>
    <property type="molecule type" value="Genomic_DNA"/>
</dbReference>
<evidence type="ECO:0000313" key="6">
    <source>
        <dbReference type="EMBL" id="MCE8045936.1"/>
    </source>
</evidence>
<dbReference type="RefSeq" id="WP_103968344.1">
    <property type="nucleotide sequence ID" value="NZ_FNVC01000003.1"/>
</dbReference>
<dbReference type="Gene3D" id="3.60.21.10">
    <property type="match status" value="1"/>
</dbReference>
<evidence type="ECO:0000256" key="4">
    <source>
        <dbReference type="ARBA" id="ARBA00025742"/>
    </source>
</evidence>
<evidence type="ECO:0000256" key="1">
    <source>
        <dbReference type="ARBA" id="ARBA00022723"/>
    </source>
</evidence>
<keyword evidence="1" id="KW-0479">Metal-binding</keyword>
<dbReference type="PANTHER" id="PTHR42988">
    <property type="entry name" value="PHOSPHOHYDROLASE"/>
    <property type="match status" value="1"/>
</dbReference>
<organism evidence="7 9">
    <name type="scientific">Billgrantia desiderata</name>
    <dbReference type="NCBI Taxonomy" id="52021"/>
    <lineage>
        <taxon>Bacteria</taxon>
        <taxon>Pseudomonadati</taxon>
        <taxon>Pseudomonadota</taxon>
        <taxon>Gammaproteobacteria</taxon>
        <taxon>Oceanospirillales</taxon>
        <taxon>Halomonadaceae</taxon>
        <taxon>Billgrantia</taxon>
    </lineage>
</organism>
<gene>
    <name evidence="6" type="ORF">HOP60_04225</name>
    <name evidence="7" type="ORF">HOP61_09710</name>
</gene>
<sequence>MIRLVQLTDCHLHADPHARSRAGFPLRQLEAVVEAIRTERPDIVIASGDISQDETSASYEHAHRVLSTLECPWFWLGGNHDRQELMKDLKAIHDDIELGDWRLVVADTCVKGHAHGELGQERIDRLVERLSESERPTLLVMHHPPLAVGSAWLDAIGLKDSDALWQALMPFPQVKAILCGHVHQAFVGRQPLEQGVVTVYGCPSTTDQFLAGSDDFAIDEASRPGYRVFDIRGDEWLTWIERVDI</sequence>
<dbReference type="GO" id="GO:0046872">
    <property type="term" value="F:metal ion binding"/>
    <property type="evidence" value="ECO:0007669"/>
    <property type="project" value="UniProtKB-KW"/>
</dbReference>
<comment type="caution">
    <text evidence="7">The sequence shown here is derived from an EMBL/GenBank/DDBJ whole genome shotgun (WGS) entry which is preliminary data.</text>
</comment>
<dbReference type="CDD" id="cd07402">
    <property type="entry name" value="MPP_GpdQ"/>
    <property type="match status" value="1"/>
</dbReference>
<proteinExistence type="inferred from homology"/>
<accession>A0AAW4YT36</accession>
<dbReference type="PANTHER" id="PTHR42988:SF2">
    <property type="entry name" value="CYCLIC NUCLEOTIDE PHOSPHODIESTERASE CBUA0032-RELATED"/>
    <property type="match status" value="1"/>
</dbReference>
<dbReference type="GO" id="GO:0004112">
    <property type="term" value="F:cyclic-nucleotide phosphodiesterase activity"/>
    <property type="evidence" value="ECO:0007669"/>
    <property type="project" value="InterPro"/>
</dbReference>
<evidence type="ECO:0000256" key="3">
    <source>
        <dbReference type="ARBA" id="ARBA00023004"/>
    </source>
</evidence>